<gene>
    <name evidence="3" type="ORF">LDAN0321_LOCUS1386</name>
    <name evidence="4" type="ORF">LDAN0321_LOCUS1387</name>
</gene>
<protein>
    <recommendedName>
        <fullName evidence="2">NAA35-like TPR repeats domain-containing protein</fullName>
    </recommendedName>
</protein>
<dbReference type="AlphaFoldDB" id="A0A6U2L823"/>
<dbReference type="EMBL" id="HBGY01002058">
    <property type="protein sequence ID" value="CAD9557996.1"/>
    <property type="molecule type" value="Transcribed_RNA"/>
</dbReference>
<feature type="domain" description="NAA35-like TPR repeats" evidence="2">
    <location>
        <begin position="36"/>
        <end position="438"/>
    </location>
</feature>
<dbReference type="Pfam" id="PF25789">
    <property type="entry name" value="TPR_NAA35"/>
    <property type="match status" value="1"/>
</dbReference>
<evidence type="ECO:0000313" key="4">
    <source>
        <dbReference type="EMBL" id="CAD9557998.1"/>
    </source>
</evidence>
<evidence type="ECO:0000313" key="3">
    <source>
        <dbReference type="EMBL" id="CAD9557996.1"/>
    </source>
</evidence>
<keyword evidence="1" id="KW-0175">Coiled coil</keyword>
<proteinExistence type="predicted"/>
<dbReference type="InterPro" id="IPR007244">
    <property type="entry name" value="Naa35_N"/>
</dbReference>
<organism evidence="3">
    <name type="scientific">Leptocylindrus danicus</name>
    <dbReference type="NCBI Taxonomy" id="163516"/>
    <lineage>
        <taxon>Eukaryota</taxon>
        <taxon>Sar</taxon>
        <taxon>Stramenopiles</taxon>
        <taxon>Ochrophyta</taxon>
        <taxon>Bacillariophyta</taxon>
        <taxon>Coscinodiscophyceae</taxon>
        <taxon>Chaetocerotophycidae</taxon>
        <taxon>Leptocylindrales</taxon>
        <taxon>Leptocylindraceae</taxon>
        <taxon>Leptocylindrus</taxon>
    </lineage>
</organism>
<dbReference type="GO" id="GO:0031417">
    <property type="term" value="C:NatC complex"/>
    <property type="evidence" value="ECO:0007669"/>
    <property type="project" value="InterPro"/>
</dbReference>
<reference evidence="3" key="1">
    <citation type="submission" date="2021-01" db="EMBL/GenBank/DDBJ databases">
        <authorList>
            <person name="Corre E."/>
            <person name="Pelletier E."/>
            <person name="Niang G."/>
            <person name="Scheremetjew M."/>
            <person name="Finn R."/>
            <person name="Kale V."/>
            <person name="Holt S."/>
            <person name="Cochrane G."/>
            <person name="Meng A."/>
            <person name="Brown T."/>
            <person name="Cohen L."/>
        </authorList>
    </citation>
    <scope>NUCLEOTIDE SEQUENCE</scope>
    <source>
        <strain evidence="3">B650</strain>
    </source>
</reference>
<dbReference type="InterPro" id="IPR057982">
    <property type="entry name" value="TPR_NAA35"/>
</dbReference>
<name>A0A6U2L823_9STRA</name>
<feature type="coiled-coil region" evidence="1">
    <location>
        <begin position="227"/>
        <end position="261"/>
    </location>
</feature>
<accession>A0A6U2L823</accession>
<dbReference type="PANTHER" id="PTHR21373">
    <property type="entry name" value="GLUCOSE REPRESSIBLE PROTEIN MAK10"/>
    <property type="match status" value="1"/>
</dbReference>
<dbReference type="PANTHER" id="PTHR21373:SF0">
    <property type="entry name" value="N-ALPHA-ACETYLTRANSFERASE 35, NATC AUXILIARY SUBUNIT"/>
    <property type="match status" value="1"/>
</dbReference>
<dbReference type="EMBL" id="HBGY01002060">
    <property type="protein sequence ID" value="CAD9557998.1"/>
    <property type="molecule type" value="Transcribed_RNA"/>
</dbReference>
<sequence length="446" mass="50945">MGNAPVRQVRIKPSDEAITALCTILDETQLVCQVLVKGTTYFRLKRILQRISQHGPPNILTRSLLVANLYFNDLILGQWSATDFVHDAMHDAGVPSSLTSTPYGMSFVDRVVKPAYDSLRLLCLNRGRQKECIDAIILKDWGLLQQEAKAIDYHYNEEALEQQQTSNSSVSRKMSARFHATNWIIAETLSLMEGSISLGVEAKLFQAEIDAAFWYRDFLISTQLNVMTAWRNIKEEKAKMVKALEEEQRRLVKKKKGKKANNGTKQIVSNMPSAMECEDNVEYVYTSVKRTLCRGIFRFIMVLKQAKFLDSDVEYQFTSKETIINKRFESFQCVDQPALLTYDDFVQGSDFSRVDPDDLISAAAECFDTTKGLIDQLNKSLELIQSECAPFDKSEVMMLKKVCVGNSIFLHKVRTFLKYPNVKVNVEYDFVHKQFCIIKVVEVTRP</sequence>
<evidence type="ECO:0000259" key="2">
    <source>
        <dbReference type="Pfam" id="PF25789"/>
    </source>
</evidence>
<evidence type="ECO:0000256" key="1">
    <source>
        <dbReference type="SAM" id="Coils"/>
    </source>
</evidence>